<feature type="compositionally biased region" description="Low complexity" evidence="1">
    <location>
        <begin position="21"/>
        <end position="30"/>
    </location>
</feature>
<comment type="caution">
    <text evidence="3">The sequence shown here is derived from an EMBL/GenBank/DDBJ whole genome shotgun (WGS) entry which is preliminary data.</text>
</comment>
<dbReference type="PANTHER" id="PTHR31580:SF5">
    <property type="entry name" value="FILAMENT-LIKE PLANT PROTEIN 1-RELATED"/>
    <property type="match status" value="1"/>
</dbReference>
<feature type="non-terminal residue" evidence="3">
    <location>
        <position position="1"/>
    </location>
</feature>
<keyword evidence="4" id="KW-1185">Reference proteome</keyword>
<evidence type="ECO:0000313" key="4">
    <source>
        <dbReference type="Proteomes" id="UP000265520"/>
    </source>
</evidence>
<dbReference type="Proteomes" id="UP000265520">
    <property type="component" value="Unassembled WGS sequence"/>
</dbReference>
<reference evidence="3 4" key="1">
    <citation type="journal article" date="2018" name="Front. Plant Sci.">
        <title>Red Clover (Trifolium pratense) and Zigzag Clover (T. medium) - A Picture of Genomic Similarities and Differences.</title>
        <authorList>
            <person name="Dluhosova J."/>
            <person name="Istvanek J."/>
            <person name="Nedelnik J."/>
            <person name="Repkova J."/>
        </authorList>
    </citation>
    <scope>NUCLEOTIDE SEQUENCE [LARGE SCALE GENOMIC DNA]</scope>
    <source>
        <strain evidence="4">cv. 10/8</strain>
        <tissue evidence="3">Leaf</tissue>
    </source>
</reference>
<dbReference type="PANTHER" id="PTHR31580">
    <property type="entry name" value="FILAMENT-LIKE PLANT PROTEIN 4"/>
    <property type="match status" value="1"/>
</dbReference>
<feature type="region of interest" description="Disordered" evidence="1">
    <location>
        <begin position="1"/>
        <end position="34"/>
    </location>
</feature>
<accession>A0A392PE10</accession>
<dbReference type="AlphaFoldDB" id="A0A392PE10"/>
<keyword evidence="2" id="KW-1133">Transmembrane helix</keyword>
<proteinExistence type="predicted"/>
<protein>
    <submittedName>
        <fullName evidence="3">Filament-like plant protein 3</fullName>
    </submittedName>
</protein>
<sequence length="100" mass="11530">KMTDKKRWLWKRKSSEKSSGEAESSGSVSSHSERYSDEQVGSACNGHVAIFHKHDKVFFAFDFYLSFLISVFVSPKLESRKYQKNLLMEAVIHLMSPQKL</sequence>
<feature type="transmembrane region" description="Helical" evidence="2">
    <location>
        <begin position="57"/>
        <end position="74"/>
    </location>
</feature>
<gene>
    <name evidence="3" type="ORF">A2U01_0031464</name>
</gene>
<keyword evidence="2" id="KW-0472">Membrane</keyword>
<name>A0A392PE10_9FABA</name>
<evidence type="ECO:0000313" key="3">
    <source>
        <dbReference type="EMBL" id="MCI10371.1"/>
    </source>
</evidence>
<keyword evidence="2" id="KW-0812">Transmembrane</keyword>
<organism evidence="3 4">
    <name type="scientific">Trifolium medium</name>
    <dbReference type="NCBI Taxonomy" id="97028"/>
    <lineage>
        <taxon>Eukaryota</taxon>
        <taxon>Viridiplantae</taxon>
        <taxon>Streptophyta</taxon>
        <taxon>Embryophyta</taxon>
        <taxon>Tracheophyta</taxon>
        <taxon>Spermatophyta</taxon>
        <taxon>Magnoliopsida</taxon>
        <taxon>eudicotyledons</taxon>
        <taxon>Gunneridae</taxon>
        <taxon>Pentapetalae</taxon>
        <taxon>rosids</taxon>
        <taxon>fabids</taxon>
        <taxon>Fabales</taxon>
        <taxon>Fabaceae</taxon>
        <taxon>Papilionoideae</taxon>
        <taxon>50 kb inversion clade</taxon>
        <taxon>NPAAA clade</taxon>
        <taxon>Hologalegina</taxon>
        <taxon>IRL clade</taxon>
        <taxon>Trifolieae</taxon>
        <taxon>Trifolium</taxon>
    </lineage>
</organism>
<evidence type="ECO:0000256" key="2">
    <source>
        <dbReference type="SAM" id="Phobius"/>
    </source>
</evidence>
<evidence type="ECO:0000256" key="1">
    <source>
        <dbReference type="SAM" id="MobiDB-lite"/>
    </source>
</evidence>
<feature type="compositionally biased region" description="Basic and acidic residues" evidence="1">
    <location>
        <begin position="1"/>
        <end position="20"/>
    </location>
</feature>
<dbReference type="EMBL" id="LXQA010075965">
    <property type="protein sequence ID" value="MCI10371.1"/>
    <property type="molecule type" value="Genomic_DNA"/>
</dbReference>